<dbReference type="PANTHER" id="PTHR35841">
    <property type="entry name" value="PHOSPHONATES-BINDING PERIPLASMIC PROTEIN"/>
    <property type="match status" value="1"/>
</dbReference>
<accession>A0A8T4ILA0</accession>
<dbReference type="GO" id="GO:0043190">
    <property type="term" value="C:ATP-binding cassette (ABC) transporter complex"/>
    <property type="evidence" value="ECO:0007669"/>
    <property type="project" value="InterPro"/>
</dbReference>
<dbReference type="Proteomes" id="UP000675554">
    <property type="component" value="Unassembled WGS sequence"/>
</dbReference>
<evidence type="ECO:0000313" key="3">
    <source>
        <dbReference type="EMBL" id="MBR7672658.1"/>
    </source>
</evidence>
<protein>
    <submittedName>
        <fullName evidence="3">Phosphate/phosphite/phosphonate ABC transporter substrate-binding protein</fullName>
    </submittedName>
</protein>
<name>A0A8T4ILA0_9ACTN</name>
<comment type="caution">
    <text evidence="3">The sequence shown here is derived from an EMBL/GenBank/DDBJ whole genome shotgun (WGS) entry which is preliminary data.</text>
</comment>
<evidence type="ECO:0000256" key="1">
    <source>
        <dbReference type="ARBA" id="ARBA00007162"/>
    </source>
</evidence>
<dbReference type="NCBIfam" id="TIGR01098">
    <property type="entry name" value="3A0109s03R"/>
    <property type="match status" value="1"/>
</dbReference>
<dbReference type="Pfam" id="PF12974">
    <property type="entry name" value="Phosphonate-bd"/>
    <property type="match status" value="1"/>
</dbReference>
<reference evidence="3" key="1">
    <citation type="submission" date="2021-04" db="EMBL/GenBank/DDBJ databases">
        <title>Sequencing of actinobacteria type strains.</title>
        <authorList>
            <person name="Nguyen G.-S."/>
            <person name="Wentzel A."/>
        </authorList>
    </citation>
    <scope>NUCLEOTIDE SEQUENCE</scope>
    <source>
        <strain evidence="3">DSM 42095</strain>
    </source>
</reference>
<dbReference type="PROSITE" id="PS51257">
    <property type="entry name" value="PROKAR_LIPOPROTEIN"/>
    <property type="match status" value="1"/>
</dbReference>
<dbReference type="GO" id="GO:0055085">
    <property type="term" value="P:transmembrane transport"/>
    <property type="evidence" value="ECO:0007669"/>
    <property type="project" value="InterPro"/>
</dbReference>
<keyword evidence="4" id="KW-1185">Reference proteome</keyword>
<dbReference type="CDD" id="cd01071">
    <property type="entry name" value="PBP2_PhnD_like"/>
    <property type="match status" value="1"/>
</dbReference>
<proteinExistence type="inferred from homology"/>
<dbReference type="EMBL" id="JAGSMN010000122">
    <property type="protein sequence ID" value="MBR7672658.1"/>
    <property type="molecule type" value="Genomic_DNA"/>
</dbReference>
<gene>
    <name evidence="3" type="ORF">KDA82_06395</name>
</gene>
<keyword evidence="2" id="KW-0732">Signal</keyword>
<dbReference type="PANTHER" id="PTHR35841:SF1">
    <property type="entry name" value="PHOSPHONATES-BINDING PERIPLASMIC PROTEIN"/>
    <property type="match status" value="1"/>
</dbReference>
<evidence type="ECO:0000313" key="4">
    <source>
        <dbReference type="Proteomes" id="UP000675554"/>
    </source>
</evidence>
<dbReference type="InterPro" id="IPR005770">
    <property type="entry name" value="PhnD"/>
</dbReference>
<organism evidence="3 4">
    <name type="scientific">Streptomyces daliensis</name>
    <dbReference type="NCBI Taxonomy" id="299421"/>
    <lineage>
        <taxon>Bacteria</taxon>
        <taxon>Bacillati</taxon>
        <taxon>Actinomycetota</taxon>
        <taxon>Actinomycetes</taxon>
        <taxon>Kitasatosporales</taxon>
        <taxon>Streptomycetaceae</taxon>
        <taxon>Streptomyces</taxon>
    </lineage>
</organism>
<dbReference type="AlphaFoldDB" id="A0A8T4ILA0"/>
<dbReference type="Gene3D" id="3.40.190.10">
    <property type="entry name" value="Periplasmic binding protein-like II"/>
    <property type="match status" value="2"/>
</dbReference>
<dbReference type="SUPFAM" id="SSF53850">
    <property type="entry name" value="Periplasmic binding protein-like II"/>
    <property type="match status" value="1"/>
</dbReference>
<evidence type="ECO:0000256" key="2">
    <source>
        <dbReference type="ARBA" id="ARBA00022729"/>
    </source>
</evidence>
<comment type="similarity">
    <text evidence="1">Belongs to the phosphate/phosphite/phosphonate binding protein family.</text>
</comment>
<sequence>MPRYAFSTQQRHGFPRIRRLLAPLLLLTAMVSCTSGGETRSRNCPVGEVQFGVDPFENAARLIPAYKPLARQLGDRLGCPVELHIPTSYSAEVEAMRQGKLDVAQFGPLGYAFAERLARARVVATYGDSRGRPLTYRTLIVTPSSSGITRLTECRGRSFAYSDAVSTSGRLFPAYALKRAGIDPDRGVKPRYAGSHTASYEALRQGKADCGALPTPQIEIAKDAGIYKPGELRTLWRSAPIPHEAVTVRETLPAPFRERVREELLALDLTKIPEEHRGLLFGPRLVAQQETAYDEVRALARKMGLDVKDLDG</sequence>